<evidence type="ECO:0000313" key="1">
    <source>
        <dbReference type="EMBL" id="MCF2949265.1"/>
    </source>
</evidence>
<keyword evidence="2" id="KW-1185">Reference proteome</keyword>
<sequence>MKKSDELNDEWATPKPISNSMIMNESKYHNFLEQIKNDCSTKEIRRFLYDINLYDGYKHDHQNSMTGMLKQRFGKNYISYNNQLDAAKTEATLWGEAGIGRLETEVALELKEIRHSALAMQRVSMYLKEKKLDWDLQSVKQAIVQTCNITELKRERSKNNKLKKSTSRREQSVGYIKNLPLDEKMEILQELAEATAQTEVIDKLEILLNSQKQMNNVINICTDVLSEYAKFIYDPSLVDYTTFNYFGGLNGRF</sequence>
<dbReference type="RefSeq" id="WP_235313362.1">
    <property type="nucleotide sequence ID" value="NZ_JAKGAS010000007.1"/>
</dbReference>
<dbReference type="Proteomes" id="UP001521137">
    <property type="component" value="Unassembled WGS sequence"/>
</dbReference>
<gene>
    <name evidence="1" type="ORF">L0668_14195</name>
</gene>
<name>A0ABS9D8K2_9ALTE</name>
<comment type="caution">
    <text evidence="1">The sequence shown here is derived from an EMBL/GenBank/DDBJ whole genome shotgun (WGS) entry which is preliminary data.</text>
</comment>
<dbReference type="EMBL" id="JAKGAS010000007">
    <property type="protein sequence ID" value="MCF2949265.1"/>
    <property type="molecule type" value="Genomic_DNA"/>
</dbReference>
<reference evidence="1 2" key="1">
    <citation type="submission" date="2022-01" db="EMBL/GenBank/DDBJ databases">
        <title>Paraglaciecola sp. G1-23.</title>
        <authorList>
            <person name="Jin M.S."/>
            <person name="Han D.M."/>
            <person name="Kim H.M."/>
            <person name="Jeon C.O."/>
        </authorList>
    </citation>
    <scope>NUCLEOTIDE SEQUENCE [LARGE SCALE GENOMIC DNA]</scope>
    <source>
        <strain evidence="1 2">G1-23</strain>
    </source>
</reference>
<organism evidence="1 2">
    <name type="scientific">Paraglaciecola algarum</name>
    <dbReference type="NCBI Taxonomy" id="3050085"/>
    <lineage>
        <taxon>Bacteria</taxon>
        <taxon>Pseudomonadati</taxon>
        <taxon>Pseudomonadota</taxon>
        <taxon>Gammaproteobacteria</taxon>
        <taxon>Alteromonadales</taxon>
        <taxon>Alteromonadaceae</taxon>
        <taxon>Paraglaciecola</taxon>
    </lineage>
</organism>
<protein>
    <submittedName>
        <fullName evidence="1">Uncharacterized protein</fullName>
    </submittedName>
</protein>
<evidence type="ECO:0000313" key="2">
    <source>
        <dbReference type="Proteomes" id="UP001521137"/>
    </source>
</evidence>
<proteinExistence type="predicted"/>
<accession>A0ABS9D8K2</accession>